<keyword evidence="7" id="KW-0479">Metal-binding</keyword>
<feature type="binding site" evidence="6">
    <location>
        <position position="56"/>
    </location>
    <ligand>
        <name>substrate</name>
    </ligand>
</feature>
<dbReference type="NCBIfam" id="TIGR02727">
    <property type="entry name" value="MTHFS_bact"/>
    <property type="match status" value="1"/>
</dbReference>
<comment type="catalytic activity">
    <reaction evidence="4 7">
        <text>(6S)-5-formyl-5,6,7,8-tetrahydrofolate + ATP = (6R)-5,10-methenyltetrahydrofolate + ADP + phosphate</text>
        <dbReference type="Rhea" id="RHEA:10488"/>
        <dbReference type="ChEBI" id="CHEBI:30616"/>
        <dbReference type="ChEBI" id="CHEBI:43474"/>
        <dbReference type="ChEBI" id="CHEBI:57455"/>
        <dbReference type="ChEBI" id="CHEBI:57457"/>
        <dbReference type="ChEBI" id="CHEBI:456216"/>
        <dbReference type="EC" id="6.3.3.2"/>
    </reaction>
</comment>
<dbReference type="SUPFAM" id="SSF100950">
    <property type="entry name" value="NagB/RpiA/CoA transferase-like"/>
    <property type="match status" value="1"/>
</dbReference>
<dbReference type="InterPro" id="IPR002698">
    <property type="entry name" value="FTHF_cligase"/>
</dbReference>
<dbReference type="Gene3D" id="3.40.50.10420">
    <property type="entry name" value="NagB/RpiA/CoA transferase-like"/>
    <property type="match status" value="1"/>
</dbReference>
<dbReference type="InterPro" id="IPR024185">
    <property type="entry name" value="FTHF_cligase-like_sf"/>
</dbReference>
<comment type="similarity">
    <text evidence="1 7">Belongs to the 5-formyltetrahydrofolate cyclo-ligase family.</text>
</comment>
<evidence type="ECO:0000256" key="7">
    <source>
        <dbReference type="RuleBase" id="RU361279"/>
    </source>
</evidence>
<name>A0AAF0EYX7_9BASI</name>
<keyword evidence="9" id="KW-0436">Ligase</keyword>
<dbReference type="PANTHER" id="PTHR23407:SF1">
    <property type="entry name" value="5-FORMYLTETRAHYDROFOLATE CYCLO-LIGASE"/>
    <property type="match status" value="1"/>
</dbReference>
<evidence type="ECO:0000256" key="8">
    <source>
        <dbReference type="SAM" id="MobiDB-lite"/>
    </source>
</evidence>
<dbReference type="EC" id="6.3.3.2" evidence="5 7"/>
<feature type="binding site" evidence="6">
    <location>
        <begin position="10"/>
        <end position="14"/>
    </location>
    <ligand>
        <name>ATP</name>
        <dbReference type="ChEBI" id="CHEBI:30616"/>
    </ligand>
</feature>
<evidence type="ECO:0000256" key="1">
    <source>
        <dbReference type="ARBA" id="ARBA00010638"/>
    </source>
</evidence>
<evidence type="ECO:0000256" key="6">
    <source>
        <dbReference type="PIRSR" id="PIRSR006806-1"/>
    </source>
</evidence>
<keyword evidence="3 6" id="KW-0067">ATP-binding</keyword>
<comment type="cofactor">
    <cofactor evidence="7">
        <name>Mg(2+)</name>
        <dbReference type="ChEBI" id="CHEBI:18420"/>
    </cofactor>
</comment>
<feature type="binding site" evidence="6">
    <location>
        <begin position="157"/>
        <end position="165"/>
    </location>
    <ligand>
        <name>ATP</name>
        <dbReference type="ChEBI" id="CHEBI:30616"/>
    </ligand>
</feature>
<dbReference type="GO" id="GO:0030272">
    <property type="term" value="F:5-formyltetrahydrofolate cyclo-ligase activity"/>
    <property type="evidence" value="ECO:0007669"/>
    <property type="project" value="UniProtKB-EC"/>
</dbReference>
<organism evidence="9 10">
    <name type="scientific">Malassezia cuniculi</name>
    <dbReference type="NCBI Taxonomy" id="948313"/>
    <lineage>
        <taxon>Eukaryota</taxon>
        <taxon>Fungi</taxon>
        <taxon>Dikarya</taxon>
        <taxon>Basidiomycota</taxon>
        <taxon>Ustilaginomycotina</taxon>
        <taxon>Malasseziomycetes</taxon>
        <taxon>Malasseziales</taxon>
        <taxon>Malasseziaceae</taxon>
        <taxon>Malassezia</taxon>
    </lineage>
</organism>
<feature type="region of interest" description="Disordered" evidence="8">
    <location>
        <begin position="175"/>
        <end position="195"/>
    </location>
</feature>
<dbReference type="PANTHER" id="PTHR23407">
    <property type="entry name" value="ATPASE INHIBITOR/5-FORMYLTETRAHYDROFOLATE CYCLO-LIGASE"/>
    <property type="match status" value="1"/>
</dbReference>
<keyword evidence="7" id="KW-0460">Magnesium</keyword>
<feature type="binding site" evidence="6">
    <location>
        <position position="62"/>
    </location>
    <ligand>
        <name>substrate</name>
    </ligand>
</feature>
<dbReference type="GO" id="GO:0005524">
    <property type="term" value="F:ATP binding"/>
    <property type="evidence" value="ECO:0007669"/>
    <property type="project" value="UniProtKB-KW"/>
</dbReference>
<keyword evidence="2 6" id="KW-0547">Nucleotide-binding</keyword>
<evidence type="ECO:0000313" key="9">
    <source>
        <dbReference type="EMBL" id="WFD35272.1"/>
    </source>
</evidence>
<dbReference type="Pfam" id="PF01812">
    <property type="entry name" value="5-FTHF_cyc-lig"/>
    <property type="match status" value="1"/>
</dbReference>
<evidence type="ECO:0000256" key="4">
    <source>
        <dbReference type="ARBA" id="ARBA00036539"/>
    </source>
</evidence>
<dbReference type="GO" id="GO:0009396">
    <property type="term" value="P:folic acid-containing compound biosynthetic process"/>
    <property type="evidence" value="ECO:0007669"/>
    <property type="project" value="TreeGrafter"/>
</dbReference>
<dbReference type="Proteomes" id="UP001219933">
    <property type="component" value="Chromosome 3"/>
</dbReference>
<reference evidence="9" key="1">
    <citation type="submission" date="2023-03" db="EMBL/GenBank/DDBJ databases">
        <title>Mating type loci evolution in Malassezia.</title>
        <authorList>
            <person name="Coelho M.A."/>
        </authorList>
    </citation>
    <scope>NUCLEOTIDE SEQUENCE</scope>
    <source>
        <strain evidence="9">CBS 11721</strain>
    </source>
</reference>
<dbReference type="EMBL" id="CP119879">
    <property type="protein sequence ID" value="WFD35272.1"/>
    <property type="molecule type" value="Genomic_DNA"/>
</dbReference>
<dbReference type="InterPro" id="IPR037171">
    <property type="entry name" value="NagB/RpiA_transferase-like"/>
</dbReference>
<sequence>MANVALARAKRTLRRETGAALRQIAQTDVDAQSRTITDAVTALPAYRAASSISVYISMPTAEVATWDLCRDALRAGKRLYVPRFSEAGSSFSVDMDMLRLRNEHELHTLIPNTWGIGEPSSQVDGAPRENALEADTGGNGLDMIILPGVAFDRFGGRLGHGKGYYDRYVRRTREFNTQHNIPPPTLGESAANKSR</sequence>
<evidence type="ECO:0000313" key="10">
    <source>
        <dbReference type="Proteomes" id="UP001219933"/>
    </source>
</evidence>
<dbReference type="PIRSF" id="PIRSF006806">
    <property type="entry name" value="FTHF_cligase"/>
    <property type="match status" value="1"/>
</dbReference>
<dbReference type="GO" id="GO:0035999">
    <property type="term" value="P:tetrahydrofolate interconversion"/>
    <property type="evidence" value="ECO:0007669"/>
    <property type="project" value="TreeGrafter"/>
</dbReference>
<gene>
    <name evidence="9" type="ORF">MCUN1_002123</name>
</gene>
<protein>
    <recommendedName>
        <fullName evidence="5 7">5-formyltetrahydrofolate cyclo-ligase</fullName>
        <ecNumber evidence="5 7">6.3.3.2</ecNumber>
    </recommendedName>
</protein>
<proteinExistence type="inferred from homology"/>
<dbReference type="AlphaFoldDB" id="A0AAF0EYX7"/>
<dbReference type="GO" id="GO:0005739">
    <property type="term" value="C:mitochondrion"/>
    <property type="evidence" value="ECO:0007669"/>
    <property type="project" value="TreeGrafter"/>
</dbReference>
<dbReference type="GO" id="GO:0046872">
    <property type="term" value="F:metal ion binding"/>
    <property type="evidence" value="ECO:0007669"/>
    <property type="project" value="UniProtKB-KW"/>
</dbReference>
<evidence type="ECO:0000256" key="5">
    <source>
        <dbReference type="ARBA" id="ARBA00038966"/>
    </source>
</evidence>
<evidence type="ECO:0000256" key="2">
    <source>
        <dbReference type="ARBA" id="ARBA00022741"/>
    </source>
</evidence>
<evidence type="ECO:0000256" key="3">
    <source>
        <dbReference type="ARBA" id="ARBA00022840"/>
    </source>
</evidence>
<accession>A0AAF0EYX7</accession>
<keyword evidence="10" id="KW-1185">Reference proteome</keyword>